<dbReference type="PANTHER" id="PTHR11461">
    <property type="entry name" value="SERINE PROTEASE INHIBITOR, SERPIN"/>
    <property type="match status" value="1"/>
</dbReference>
<dbReference type="FunFam" id="2.10.310.10:FF:000001">
    <property type="entry name" value="Serpin family A member 1"/>
    <property type="match status" value="1"/>
</dbReference>
<dbReference type="GO" id="GO:0004867">
    <property type="term" value="F:serine-type endopeptidase inhibitor activity"/>
    <property type="evidence" value="ECO:0007669"/>
    <property type="project" value="InterPro"/>
</dbReference>
<dbReference type="SMR" id="A0A3B6LWD7"/>
<dbReference type="GO" id="GO:0005615">
    <property type="term" value="C:extracellular space"/>
    <property type="evidence" value="ECO:0007669"/>
    <property type="project" value="InterPro"/>
</dbReference>
<proteinExistence type="predicted"/>
<dbReference type="InterPro" id="IPR036186">
    <property type="entry name" value="Serpin_sf"/>
</dbReference>
<dbReference type="PANTHER" id="PTHR11461:SF380">
    <property type="entry name" value="SERPIN DOMAIN-CONTAINING PROTEIN"/>
    <property type="match status" value="1"/>
</dbReference>
<accession>A0A3B6LWD7</accession>
<reference evidence="2" key="1">
    <citation type="submission" date="2018-08" db="EMBL/GenBank/DDBJ databases">
        <authorList>
            <person name="Rossello M."/>
        </authorList>
    </citation>
    <scope>NUCLEOTIDE SEQUENCE [LARGE SCALE GENOMIC DNA]</scope>
    <source>
        <strain evidence="2">cv. Chinese Spring</strain>
    </source>
</reference>
<dbReference type="Gramene" id="TraesWEE_scaffold_006722_01G000100.1">
    <property type="protein sequence ID" value="TraesWEE_scaffold_006722_01G000100.1"/>
    <property type="gene ID" value="TraesWEE_scaffold_006722_01G000100"/>
</dbReference>
<evidence type="ECO:0000313" key="2">
    <source>
        <dbReference type="EnsemblPlants" id="TraesCS5B02G481400.1"/>
    </source>
</evidence>
<dbReference type="SUPFAM" id="SSF56574">
    <property type="entry name" value="Serpins"/>
    <property type="match status" value="1"/>
</dbReference>
<dbReference type="STRING" id="4565.A0A3B6LWD7"/>
<sequence>MVEDDGSGSPIVVEDVIHKAVVEVNEEGTEAAAVTVAPRGRRPPPPQVDFIADHPFAYYIVEQATGAVVFAGHVVDPSKE</sequence>
<dbReference type="Gene3D" id="2.10.310.10">
    <property type="entry name" value="Serpins superfamily"/>
    <property type="match status" value="1"/>
</dbReference>
<keyword evidence="3" id="KW-1185">Reference proteome</keyword>
<dbReference type="Gramene" id="TraesCS5B02G481400.1">
    <property type="protein sequence ID" value="TraesCS5B02G481400.1"/>
    <property type="gene ID" value="TraesCS5B02G481400"/>
</dbReference>
<dbReference type="Pfam" id="PF00079">
    <property type="entry name" value="Serpin"/>
    <property type="match status" value="1"/>
</dbReference>
<dbReference type="AlphaFoldDB" id="A0A3B6LWD7"/>
<reference evidence="2" key="2">
    <citation type="submission" date="2018-10" db="UniProtKB">
        <authorList>
            <consortium name="EnsemblPlants"/>
        </authorList>
    </citation>
    <scope>IDENTIFICATION</scope>
</reference>
<dbReference type="Proteomes" id="UP000019116">
    <property type="component" value="Chromosome 5B"/>
</dbReference>
<dbReference type="OrthoDB" id="693016at2759"/>
<evidence type="ECO:0000259" key="1">
    <source>
        <dbReference type="Pfam" id="PF00079"/>
    </source>
</evidence>
<dbReference type="Gene3D" id="6.20.40.10">
    <property type="match status" value="1"/>
</dbReference>
<dbReference type="EnsemblPlants" id="TraesCS5B02G481400.1">
    <property type="protein sequence ID" value="TraesCS5B02G481400.1"/>
    <property type="gene ID" value="TraesCS5B02G481400"/>
</dbReference>
<evidence type="ECO:0000313" key="3">
    <source>
        <dbReference type="Proteomes" id="UP000019116"/>
    </source>
</evidence>
<feature type="domain" description="Serpin" evidence="1">
    <location>
        <begin position="9"/>
        <end position="77"/>
    </location>
</feature>
<name>A0A3B6LWD7_WHEAT</name>
<protein>
    <recommendedName>
        <fullName evidence="1">Serpin domain-containing protein</fullName>
    </recommendedName>
</protein>
<dbReference type="InterPro" id="IPR000215">
    <property type="entry name" value="Serpin_fam"/>
</dbReference>
<dbReference type="Gramene" id="TraesCLE_scaffold_001704_01G000100.1">
    <property type="protein sequence ID" value="TraesCLE_scaffold_001704_01G000100.1"/>
    <property type="gene ID" value="TraesCLE_scaffold_001704_01G000100"/>
</dbReference>
<dbReference type="InterPro" id="IPR023796">
    <property type="entry name" value="Serpin_dom"/>
</dbReference>
<organism evidence="2">
    <name type="scientific">Triticum aestivum</name>
    <name type="common">Wheat</name>
    <dbReference type="NCBI Taxonomy" id="4565"/>
    <lineage>
        <taxon>Eukaryota</taxon>
        <taxon>Viridiplantae</taxon>
        <taxon>Streptophyta</taxon>
        <taxon>Embryophyta</taxon>
        <taxon>Tracheophyta</taxon>
        <taxon>Spermatophyta</taxon>
        <taxon>Magnoliopsida</taxon>
        <taxon>Liliopsida</taxon>
        <taxon>Poales</taxon>
        <taxon>Poaceae</taxon>
        <taxon>BOP clade</taxon>
        <taxon>Pooideae</taxon>
        <taxon>Triticodae</taxon>
        <taxon>Triticeae</taxon>
        <taxon>Triticinae</taxon>
        <taxon>Triticum</taxon>
    </lineage>
</organism>